<dbReference type="InterPro" id="IPR051306">
    <property type="entry name" value="Homeobox_regulator"/>
</dbReference>
<sequence>RRRTHLKPSQVAVLQETFVTNTLPDAAMRAQLAQELGVSERTVQIWFQNRRAKARK</sequence>
<dbReference type="EMBL" id="KZ303842">
    <property type="protein sequence ID" value="PHZ17923.1"/>
    <property type="molecule type" value="Genomic_DNA"/>
</dbReference>
<evidence type="ECO:0000256" key="7">
    <source>
        <dbReference type="RuleBase" id="RU000682"/>
    </source>
</evidence>
<reference evidence="9 10" key="1">
    <citation type="journal article" date="2016" name="Proc. Natl. Acad. Sci. U.S.A.">
        <title>Lipid metabolic changes in an early divergent fungus govern the establishment of a mutualistic symbiosis with endobacteria.</title>
        <authorList>
            <person name="Lastovetsky O.A."/>
            <person name="Gaspar M.L."/>
            <person name="Mondo S.J."/>
            <person name="LaButti K.M."/>
            <person name="Sandor L."/>
            <person name="Grigoriev I.V."/>
            <person name="Henry S.A."/>
            <person name="Pawlowska T.E."/>
        </authorList>
    </citation>
    <scope>NUCLEOTIDE SEQUENCE [LARGE SCALE GENOMIC DNA]</scope>
    <source>
        <strain evidence="9 10">ATCC 52813</strain>
    </source>
</reference>
<keyword evidence="5 6" id="KW-0539">Nucleus</keyword>
<evidence type="ECO:0000256" key="5">
    <source>
        <dbReference type="ARBA" id="ARBA00023242"/>
    </source>
</evidence>
<dbReference type="GO" id="GO:0000981">
    <property type="term" value="F:DNA-binding transcription factor activity, RNA polymerase II-specific"/>
    <property type="evidence" value="ECO:0007669"/>
    <property type="project" value="InterPro"/>
</dbReference>
<keyword evidence="10" id="KW-1185">Reference proteome</keyword>
<protein>
    <submittedName>
        <fullName evidence="9">Homeobox</fullName>
    </submittedName>
</protein>
<keyword evidence="2" id="KW-0677">Repeat</keyword>
<dbReference type="PANTHER" id="PTHR46123">
    <property type="entry name" value="MIX-TYPE HOMEOBOX GENE 1-RELATED"/>
    <property type="match status" value="1"/>
</dbReference>
<dbReference type="GO" id="GO:0000977">
    <property type="term" value="F:RNA polymerase II transcription regulatory region sequence-specific DNA binding"/>
    <property type="evidence" value="ECO:0007669"/>
    <property type="project" value="TreeGrafter"/>
</dbReference>
<gene>
    <name evidence="9" type="ORF">RHIMIDRAFT_188623</name>
</gene>
<dbReference type="PROSITE" id="PS00027">
    <property type="entry name" value="HOMEOBOX_1"/>
    <property type="match status" value="1"/>
</dbReference>
<dbReference type="RefSeq" id="XP_023471631.1">
    <property type="nucleotide sequence ID" value="XM_023605899.1"/>
</dbReference>
<dbReference type="GO" id="GO:0005634">
    <property type="term" value="C:nucleus"/>
    <property type="evidence" value="ECO:0007669"/>
    <property type="project" value="UniProtKB-SubCell"/>
</dbReference>
<evidence type="ECO:0000256" key="3">
    <source>
        <dbReference type="ARBA" id="ARBA00023125"/>
    </source>
</evidence>
<evidence type="ECO:0000313" key="10">
    <source>
        <dbReference type="Proteomes" id="UP000242254"/>
    </source>
</evidence>
<name>A0A2G4TA97_RHIZD</name>
<organism evidence="9 10">
    <name type="scientific">Rhizopus microsporus ATCC 52813</name>
    <dbReference type="NCBI Taxonomy" id="1340429"/>
    <lineage>
        <taxon>Eukaryota</taxon>
        <taxon>Fungi</taxon>
        <taxon>Fungi incertae sedis</taxon>
        <taxon>Mucoromycota</taxon>
        <taxon>Mucoromycotina</taxon>
        <taxon>Mucoromycetes</taxon>
        <taxon>Mucorales</taxon>
        <taxon>Mucorineae</taxon>
        <taxon>Rhizopodaceae</taxon>
        <taxon>Rhizopus</taxon>
    </lineage>
</organism>
<evidence type="ECO:0000256" key="6">
    <source>
        <dbReference type="PROSITE-ProRule" id="PRU00108"/>
    </source>
</evidence>
<evidence type="ECO:0000256" key="2">
    <source>
        <dbReference type="ARBA" id="ARBA00022737"/>
    </source>
</evidence>
<feature type="domain" description="Homeobox" evidence="8">
    <location>
        <begin position="1"/>
        <end position="56"/>
    </location>
</feature>
<keyword evidence="4 6" id="KW-0371">Homeobox</keyword>
<keyword evidence="3 6" id="KW-0238">DNA-binding</keyword>
<evidence type="ECO:0000256" key="1">
    <source>
        <dbReference type="ARBA" id="ARBA00004123"/>
    </source>
</evidence>
<dbReference type="PROSITE" id="PS50071">
    <property type="entry name" value="HOMEOBOX_2"/>
    <property type="match status" value="1"/>
</dbReference>
<accession>A0A2G4TA97</accession>
<dbReference type="PANTHER" id="PTHR46123:SF4">
    <property type="entry name" value="MIX-TYPE HOMEOBOX GENE 1-RELATED"/>
    <property type="match status" value="1"/>
</dbReference>
<dbReference type="Proteomes" id="UP000242254">
    <property type="component" value="Unassembled WGS sequence"/>
</dbReference>
<dbReference type="CDD" id="cd00086">
    <property type="entry name" value="homeodomain"/>
    <property type="match status" value="1"/>
</dbReference>
<dbReference type="GeneID" id="35436889"/>
<feature type="non-terminal residue" evidence="9">
    <location>
        <position position="56"/>
    </location>
</feature>
<comment type="subcellular location">
    <subcellularLocation>
        <location evidence="1 6 7">Nucleus</location>
    </subcellularLocation>
</comment>
<dbReference type="SUPFAM" id="SSF46689">
    <property type="entry name" value="Homeodomain-like"/>
    <property type="match status" value="1"/>
</dbReference>
<dbReference type="InterPro" id="IPR000047">
    <property type="entry name" value="HTH_motif"/>
</dbReference>
<dbReference type="AlphaFoldDB" id="A0A2G4TA97"/>
<dbReference type="InterPro" id="IPR017970">
    <property type="entry name" value="Homeobox_CS"/>
</dbReference>
<feature type="non-terminal residue" evidence="9">
    <location>
        <position position="1"/>
    </location>
</feature>
<evidence type="ECO:0000313" key="9">
    <source>
        <dbReference type="EMBL" id="PHZ17923.1"/>
    </source>
</evidence>
<dbReference type="InterPro" id="IPR009057">
    <property type="entry name" value="Homeodomain-like_sf"/>
</dbReference>
<dbReference type="SMART" id="SM00389">
    <property type="entry name" value="HOX"/>
    <property type="match status" value="1"/>
</dbReference>
<evidence type="ECO:0000259" key="8">
    <source>
        <dbReference type="PROSITE" id="PS50071"/>
    </source>
</evidence>
<dbReference type="PRINTS" id="PR00031">
    <property type="entry name" value="HTHREPRESSR"/>
</dbReference>
<dbReference type="Pfam" id="PF00046">
    <property type="entry name" value="Homeodomain"/>
    <property type="match status" value="1"/>
</dbReference>
<dbReference type="InterPro" id="IPR001356">
    <property type="entry name" value="HD"/>
</dbReference>
<evidence type="ECO:0000256" key="4">
    <source>
        <dbReference type="ARBA" id="ARBA00023155"/>
    </source>
</evidence>
<proteinExistence type="predicted"/>
<dbReference type="Gene3D" id="1.10.10.60">
    <property type="entry name" value="Homeodomain-like"/>
    <property type="match status" value="1"/>
</dbReference>